<sequence>MNNYRFTISYDGSRYSGWEHQKHTDDTIQGKIEAVLAKMCDTDTVKLVGAGRTDAGVHAKAMTANALLDTTLPVREIRDYMNRYLPDDIVILEVSEASQRFHSRYNATGKTYCYTCYVGQTKPVFDRRYVTRLEGMPDIAAMNQAAAYLTGMHDFASFCGNPKMNKSTVRTVDSIRIQQKGDYLTLSFHGDGFLQHMVRIMTGTLLEVGFHRMQPNDVITILQGKKRSLAGPTAPAQGLCLIEVDYN</sequence>
<comment type="function">
    <text evidence="4">Formation of pseudouridine at positions 38, 39 and 40 in the anticodon stem and loop of transfer RNAs.</text>
</comment>
<feature type="domain" description="Pseudouridine synthase I TruA alpha/beta" evidence="8">
    <location>
        <begin position="9"/>
        <end position="106"/>
    </location>
</feature>
<keyword evidence="2 4" id="KW-0819">tRNA processing</keyword>
<dbReference type="InterPro" id="IPR001406">
    <property type="entry name" value="PsdUridine_synth_TruA"/>
</dbReference>
<dbReference type="RefSeq" id="WP_118614527.1">
    <property type="nucleotide sequence ID" value="NZ_JAJEQN010000066.1"/>
</dbReference>
<comment type="caution">
    <text evidence="4">Lacks conserved residue(s) required for the propagation of feature annotation.</text>
</comment>
<dbReference type="InterPro" id="IPR020095">
    <property type="entry name" value="PsdUridine_synth_TruA_C"/>
</dbReference>
<evidence type="ECO:0000313" key="9">
    <source>
        <dbReference type="EMBL" id="MCC2223047.1"/>
    </source>
</evidence>
<dbReference type="GO" id="GO:0031119">
    <property type="term" value="P:tRNA pseudouridine synthesis"/>
    <property type="evidence" value="ECO:0007669"/>
    <property type="project" value="UniProtKB-UniRule"/>
</dbReference>
<keyword evidence="10" id="KW-1185">Reference proteome</keyword>
<proteinExistence type="inferred from homology"/>
<dbReference type="AlphaFoldDB" id="A0AAE3JEX5"/>
<dbReference type="Gene3D" id="3.30.70.660">
    <property type="entry name" value="Pseudouridine synthase I, catalytic domain, C-terminal subdomain"/>
    <property type="match status" value="1"/>
</dbReference>
<dbReference type="SUPFAM" id="SSF55120">
    <property type="entry name" value="Pseudouridine synthase"/>
    <property type="match status" value="1"/>
</dbReference>
<dbReference type="CDD" id="cd02570">
    <property type="entry name" value="PseudoU_synth_EcTruA"/>
    <property type="match status" value="1"/>
</dbReference>
<comment type="catalytic activity">
    <reaction evidence="4 7">
        <text>uridine(38/39/40) in tRNA = pseudouridine(38/39/40) in tRNA</text>
        <dbReference type="Rhea" id="RHEA:22376"/>
        <dbReference type="Rhea" id="RHEA-COMP:10085"/>
        <dbReference type="Rhea" id="RHEA-COMP:10087"/>
        <dbReference type="ChEBI" id="CHEBI:65314"/>
        <dbReference type="ChEBI" id="CHEBI:65315"/>
        <dbReference type="EC" id="5.4.99.12"/>
    </reaction>
</comment>
<evidence type="ECO:0000313" key="10">
    <source>
        <dbReference type="Proteomes" id="UP001198200"/>
    </source>
</evidence>
<organism evidence="9 10">
    <name type="scientific">Anthropogastromicrobium aceti</name>
    <dbReference type="NCBI Taxonomy" id="2981768"/>
    <lineage>
        <taxon>Bacteria</taxon>
        <taxon>Bacillati</taxon>
        <taxon>Bacillota</taxon>
        <taxon>Clostridia</taxon>
        <taxon>Lachnospirales</taxon>
        <taxon>Lachnospiraceae</taxon>
        <taxon>Anthropogastromicrobium</taxon>
    </lineage>
</organism>
<feature type="binding site" evidence="4 6">
    <location>
        <position position="112"/>
    </location>
    <ligand>
        <name>substrate</name>
    </ligand>
</feature>
<evidence type="ECO:0000259" key="8">
    <source>
        <dbReference type="Pfam" id="PF01416"/>
    </source>
</evidence>
<dbReference type="InterPro" id="IPR020097">
    <property type="entry name" value="PsdUridine_synth_TruA_a/b_dom"/>
</dbReference>
<dbReference type="InterPro" id="IPR020103">
    <property type="entry name" value="PsdUridine_synth_cat_dom_sf"/>
</dbReference>
<evidence type="ECO:0000256" key="4">
    <source>
        <dbReference type="HAMAP-Rule" id="MF_00171"/>
    </source>
</evidence>
<comment type="subunit">
    <text evidence="4">Homodimer.</text>
</comment>
<dbReference type="PANTHER" id="PTHR11142:SF22">
    <property type="entry name" value="TRNA PSEUDOURIDINE SYNTHASE A 2"/>
    <property type="match status" value="1"/>
</dbReference>
<dbReference type="Pfam" id="PF01416">
    <property type="entry name" value="PseudoU_synth_1"/>
    <property type="match status" value="2"/>
</dbReference>
<keyword evidence="3 4" id="KW-0413">Isomerase</keyword>
<reference evidence="9 10" key="1">
    <citation type="submission" date="2021-10" db="EMBL/GenBank/DDBJ databases">
        <title>Anaerobic single-cell dispensing facilitates the cultivation of human gut bacteria.</title>
        <authorList>
            <person name="Afrizal A."/>
        </authorList>
    </citation>
    <scope>NUCLEOTIDE SEQUENCE [LARGE SCALE GENOMIC DNA]</scope>
    <source>
        <strain evidence="9 10">CLA-AA-H224</strain>
    </source>
</reference>
<dbReference type="PIRSF" id="PIRSF001430">
    <property type="entry name" value="tRNA_psdUrid_synth"/>
    <property type="match status" value="1"/>
</dbReference>
<evidence type="ECO:0000256" key="2">
    <source>
        <dbReference type="ARBA" id="ARBA00022694"/>
    </source>
</evidence>
<dbReference type="GO" id="GO:0003723">
    <property type="term" value="F:RNA binding"/>
    <property type="evidence" value="ECO:0007669"/>
    <property type="project" value="InterPro"/>
</dbReference>
<dbReference type="HAMAP" id="MF_00171">
    <property type="entry name" value="TruA"/>
    <property type="match status" value="1"/>
</dbReference>
<dbReference type="Gene3D" id="3.30.70.580">
    <property type="entry name" value="Pseudouridine synthase I, catalytic domain, N-terminal subdomain"/>
    <property type="match status" value="1"/>
</dbReference>
<dbReference type="EMBL" id="JAJEQN010000066">
    <property type="protein sequence ID" value="MCC2223047.1"/>
    <property type="molecule type" value="Genomic_DNA"/>
</dbReference>
<feature type="active site" description="Nucleophile" evidence="4 5">
    <location>
        <position position="54"/>
    </location>
</feature>
<dbReference type="EC" id="5.4.99.12" evidence="4"/>
<evidence type="ECO:0000256" key="7">
    <source>
        <dbReference type="RuleBase" id="RU003792"/>
    </source>
</evidence>
<dbReference type="GO" id="GO:0160147">
    <property type="term" value="F:tRNA pseudouridine(38-40) synthase activity"/>
    <property type="evidence" value="ECO:0007669"/>
    <property type="project" value="UniProtKB-EC"/>
</dbReference>
<dbReference type="InterPro" id="IPR020094">
    <property type="entry name" value="TruA/RsuA/RluB/E/F_N"/>
</dbReference>
<feature type="domain" description="Pseudouridine synthase I TruA alpha/beta" evidence="8">
    <location>
        <begin position="145"/>
        <end position="247"/>
    </location>
</feature>
<evidence type="ECO:0000256" key="1">
    <source>
        <dbReference type="ARBA" id="ARBA00009375"/>
    </source>
</evidence>
<evidence type="ECO:0000256" key="3">
    <source>
        <dbReference type="ARBA" id="ARBA00023235"/>
    </source>
</evidence>
<protein>
    <recommendedName>
        <fullName evidence="4">tRNA pseudouridine synthase A</fullName>
        <ecNumber evidence="4">5.4.99.12</ecNumber>
    </recommendedName>
    <alternativeName>
        <fullName evidence="4">tRNA pseudouridine(38-40) synthase</fullName>
    </alternativeName>
    <alternativeName>
        <fullName evidence="4">tRNA pseudouridylate synthase I</fullName>
    </alternativeName>
    <alternativeName>
        <fullName evidence="4">tRNA-uridine isomerase I</fullName>
    </alternativeName>
</protein>
<dbReference type="PANTHER" id="PTHR11142">
    <property type="entry name" value="PSEUDOURIDYLATE SYNTHASE"/>
    <property type="match status" value="1"/>
</dbReference>
<name>A0AAE3JEX5_9FIRM</name>
<dbReference type="Proteomes" id="UP001198200">
    <property type="component" value="Unassembled WGS sequence"/>
</dbReference>
<comment type="caution">
    <text evidence="9">The sequence shown here is derived from an EMBL/GenBank/DDBJ whole genome shotgun (WGS) entry which is preliminary data.</text>
</comment>
<dbReference type="NCBIfam" id="TIGR00071">
    <property type="entry name" value="hisT_truA"/>
    <property type="match status" value="1"/>
</dbReference>
<evidence type="ECO:0000256" key="6">
    <source>
        <dbReference type="PIRSR" id="PIRSR001430-2"/>
    </source>
</evidence>
<accession>A0AAE3JEX5</accession>
<evidence type="ECO:0000256" key="5">
    <source>
        <dbReference type="PIRSR" id="PIRSR001430-1"/>
    </source>
</evidence>
<gene>
    <name evidence="4 9" type="primary">truA</name>
    <name evidence="9" type="ORF">LKD48_15705</name>
</gene>
<comment type="similarity">
    <text evidence="1 4 7">Belongs to the tRNA pseudouridine synthase TruA family.</text>
</comment>